<dbReference type="Gene3D" id="3.40.50.1240">
    <property type="entry name" value="Phosphoglycerate mutase-like"/>
    <property type="match status" value="1"/>
</dbReference>
<dbReference type="NCBIfam" id="TIGR00249">
    <property type="entry name" value="sixA"/>
    <property type="match status" value="1"/>
</dbReference>
<evidence type="ECO:0000313" key="3">
    <source>
        <dbReference type="Proteomes" id="UP000315112"/>
    </source>
</evidence>
<proteinExistence type="predicted"/>
<dbReference type="AlphaFoldDB" id="A0A562PK07"/>
<dbReference type="SUPFAM" id="SSF53254">
    <property type="entry name" value="Phosphoglycerate mutase-like"/>
    <property type="match status" value="1"/>
</dbReference>
<dbReference type="SMART" id="SM00855">
    <property type="entry name" value="PGAM"/>
    <property type="match status" value="1"/>
</dbReference>
<evidence type="ECO:0000313" key="4">
    <source>
        <dbReference type="Proteomes" id="UP000437862"/>
    </source>
</evidence>
<dbReference type="OrthoDB" id="9814783at2"/>
<organism evidence="2 3">
    <name type="scientific">Pseudoduganella flava</name>
    <dbReference type="NCBI Taxonomy" id="871742"/>
    <lineage>
        <taxon>Bacteria</taxon>
        <taxon>Pseudomonadati</taxon>
        <taxon>Pseudomonadota</taxon>
        <taxon>Betaproteobacteria</taxon>
        <taxon>Burkholderiales</taxon>
        <taxon>Oxalobacteraceae</taxon>
        <taxon>Telluria group</taxon>
        <taxon>Pseudoduganella</taxon>
    </lineage>
</organism>
<dbReference type="EMBL" id="VLKW01000008">
    <property type="protein sequence ID" value="TWI44791.1"/>
    <property type="molecule type" value="Genomic_DNA"/>
</dbReference>
<evidence type="ECO:0000313" key="1">
    <source>
        <dbReference type="EMBL" id="QGZ42253.1"/>
    </source>
</evidence>
<dbReference type="InterPro" id="IPR004449">
    <property type="entry name" value="SixA"/>
</dbReference>
<reference evidence="2 3" key="1">
    <citation type="journal article" date="2015" name="Stand. Genomic Sci.">
        <title>Genomic Encyclopedia of Bacterial and Archaeal Type Strains, Phase III: the genomes of soil and plant-associated and newly described type strains.</title>
        <authorList>
            <person name="Whitman W.B."/>
            <person name="Woyke T."/>
            <person name="Klenk H.P."/>
            <person name="Zhou Y."/>
            <person name="Lilburn T.G."/>
            <person name="Beck B.J."/>
            <person name="De Vos P."/>
            <person name="Vandamme P."/>
            <person name="Eisen J.A."/>
            <person name="Garrity G."/>
            <person name="Hugenholtz P."/>
            <person name="Kyrpides N.C."/>
        </authorList>
    </citation>
    <scope>NUCLEOTIDE SEQUENCE [LARGE SCALE GENOMIC DNA]</scope>
    <source>
        <strain evidence="2 3">CGMCC 1.10685</strain>
    </source>
</reference>
<dbReference type="RefSeq" id="WP_145878261.1">
    <property type="nucleotide sequence ID" value="NZ_CP046904.1"/>
</dbReference>
<dbReference type="Proteomes" id="UP000437862">
    <property type="component" value="Chromosome"/>
</dbReference>
<accession>A0A562PK07</accession>
<keyword evidence="4" id="KW-1185">Reference proteome</keyword>
<name>A0A562PK07_9BURK</name>
<gene>
    <name evidence="1" type="primary">sixA</name>
    <name evidence="1" type="ORF">GO485_26560</name>
    <name evidence="2" type="ORF">IP92_03961</name>
</gene>
<dbReference type="CDD" id="cd07040">
    <property type="entry name" value="HP"/>
    <property type="match status" value="1"/>
</dbReference>
<reference evidence="2" key="2">
    <citation type="submission" date="2019-07" db="EMBL/GenBank/DDBJ databases">
        <authorList>
            <person name="Whitman W."/>
            <person name="Huntemann M."/>
            <person name="Clum A."/>
            <person name="Pillay M."/>
            <person name="Palaniappan K."/>
            <person name="Varghese N."/>
            <person name="Mikhailova N."/>
            <person name="Stamatis D."/>
            <person name="Reddy T."/>
            <person name="Daum C."/>
            <person name="Shapiro N."/>
            <person name="Ivanova N."/>
            <person name="Kyrpides N."/>
            <person name="Woyke T."/>
        </authorList>
    </citation>
    <scope>NUCLEOTIDE SEQUENCE</scope>
    <source>
        <strain evidence="2">CGMCC 1.10685</strain>
    </source>
</reference>
<reference evidence="1 4" key="3">
    <citation type="submission" date="2019-12" db="EMBL/GenBank/DDBJ databases">
        <title>Draft Genome Sequences of Six Type Strains of the Genus Massilia.</title>
        <authorList>
            <person name="Miess H."/>
            <person name="Frediansyah A."/>
            <person name="Goeker M."/>
            <person name="Gross H."/>
        </authorList>
    </citation>
    <scope>NUCLEOTIDE SEQUENCE [LARGE SCALE GENOMIC DNA]</scope>
    <source>
        <strain evidence="1 4">DSM 26639</strain>
    </source>
</reference>
<dbReference type="EMBL" id="CP046904">
    <property type="protein sequence ID" value="QGZ42253.1"/>
    <property type="molecule type" value="Genomic_DNA"/>
</dbReference>
<dbReference type="GO" id="GO:0005737">
    <property type="term" value="C:cytoplasm"/>
    <property type="evidence" value="ECO:0007669"/>
    <property type="project" value="InterPro"/>
</dbReference>
<dbReference type="Proteomes" id="UP000315112">
    <property type="component" value="Unassembled WGS sequence"/>
</dbReference>
<evidence type="ECO:0000313" key="2">
    <source>
        <dbReference type="EMBL" id="TWI44791.1"/>
    </source>
</evidence>
<dbReference type="InterPro" id="IPR029033">
    <property type="entry name" value="His_PPase_superfam"/>
</dbReference>
<protein>
    <submittedName>
        <fullName evidence="2">Phosphohistidine phosphatase SixA</fullName>
    </submittedName>
</protein>
<dbReference type="GO" id="GO:0101006">
    <property type="term" value="F:protein histidine phosphatase activity"/>
    <property type="evidence" value="ECO:0007669"/>
    <property type="project" value="InterPro"/>
</dbReference>
<sequence length="155" mass="16946">MDLILWRHAEAEPGRDGLPDLERALTPKGIKQAKRMGQWLDSQLPESTRILVSPAVRTVQTAEGLGRKYKTNAELVPGAEPEAILQAANWPGGKETVVIVGHQPTLGQVAALLLTGQALDWEMKKAAAWWFVQREADDPGSLYLKAVMSADLVVK</sequence>
<dbReference type="Pfam" id="PF00300">
    <property type="entry name" value="His_Phos_1"/>
    <property type="match status" value="1"/>
</dbReference>
<dbReference type="InterPro" id="IPR013078">
    <property type="entry name" value="His_Pase_superF_clade-1"/>
</dbReference>